<feature type="region of interest" description="Disordered" evidence="1">
    <location>
        <begin position="1"/>
        <end position="41"/>
    </location>
</feature>
<dbReference type="Pfam" id="PF00378">
    <property type="entry name" value="ECH_1"/>
    <property type="match status" value="1"/>
</dbReference>
<evidence type="ECO:0000313" key="3">
    <source>
        <dbReference type="Proteomes" id="UP000607397"/>
    </source>
</evidence>
<dbReference type="GO" id="GO:0006635">
    <property type="term" value="P:fatty acid beta-oxidation"/>
    <property type="evidence" value="ECO:0007669"/>
    <property type="project" value="TreeGrafter"/>
</dbReference>
<protein>
    <recommendedName>
        <fullName evidence="4">Enoyl-CoA hydratase/isomerase family protein</fullName>
    </recommendedName>
</protein>
<dbReference type="InterPro" id="IPR029045">
    <property type="entry name" value="ClpP/crotonase-like_dom_sf"/>
</dbReference>
<accession>A0A8K1ZZS7</accession>
<dbReference type="GO" id="GO:0003824">
    <property type="term" value="F:catalytic activity"/>
    <property type="evidence" value="ECO:0007669"/>
    <property type="project" value="UniProtKB-ARBA"/>
</dbReference>
<dbReference type="Gene3D" id="3.90.226.10">
    <property type="entry name" value="2-enoyl-CoA Hydratase, Chain A, domain 1"/>
    <property type="match status" value="1"/>
</dbReference>
<sequence length="400" mass="43269">MFEKVSRSWTRPPSPPSLGGTGTELSPSSPQTWGVGGANAGVDETSQALSQRHREKGRLLHHLSPDLDLKAICQDPQRILWQNPEAALVDLGEGVVLYEFRSKGNTLSFKVIEGLATVLDRLAVEDWHGLVIGNASPNFCGGANLVEMAGLAQQGRLDAIEALISQFQSLLQRLHYFPKPIVAAVQGRALGGGCELVMACPQVVAAAESYIGLVELSVGLIPGAGGIMRLAAWASERGASERASEVQPFLSRAFATIAMAKVSGSALEAQDWGFLPPTTRVVMDADRRLAVAKEEVLRLSREGYRPPAPRQIRVLGRPGRAVLEHGAYLFQAGGYISDYDRALAQRLAQVITGGDFSAPAWVSEDHLLALERQQFVPLLREPKTQARIAHLLKTKKPLRN</sequence>
<dbReference type="CDD" id="cd06558">
    <property type="entry name" value="crotonase-like"/>
    <property type="match status" value="1"/>
</dbReference>
<organism evidence="2 3">
    <name type="scientific">Petrachloros mirabilis ULC683</name>
    <dbReference type="NCBI Taxonomy" id="2781853"/>
    <lineage>
        <taxon>Bacteria</taxon>
        <taxon>Bacillati</taxon>
        <taxon>Cyanobacteriota</taxon>
        <taxon>Cyanophyceae</taxon>
        <taxon>Synechococcales</taxon>
        <taxon>Petrachlorosaceae</taxon>
        <taxon>Petrachloros</taxon>
        <taxon>Petrachloros mirabilis</taxon>
    </lineage>
</organism>
<dbReference type="AlphaFoldDB" id="A0A8K1ZZS7"/>
<gene>
    <name evidence="2" type="ORF">GS597_09960</name>
</gene>
<dbReference type="Proteomes" id="UP000607397">
    <property type="component" value="Unassembled WGS sequence"/>
</dbReference>
<dbReference type="InterPro" id="IPR001753">
    <property type="entry name" value="Enoyl-CoA_hydra/iso"/>
</dbReference>
<dbReference type="SUPFAM" id="SSF52096">
    <property type="entry name" value="ClpP/crotonase"/>
    <property type="match status" value="1"/>
</dbReference>
<keyword evidence="3" id="KW-1185">Reference proteome</keyword>
<evidence type="ECO:0008006" key="4">
    <source>
        <dbReference type="Google" id="ProtNLM"/>
    </source>
</evidence>
<dbReference type="EMBL" id="WVIC01000017">
    <property type="protein sequence ID" value="NCJ06827.1"/>
    <property type="molecule type" value="Genomic_DNA"/>
</dbReference>
<dbReference type="PANTHER" id="PTHR11941">
    <property type="entry name" value="ENOYL-COA HYDRATASE-RELATED"/>
    <property type="match status" value="1"/>
</dbReference>
<evidence type="ECO:0000313" key="2">
    <source>
        <dbReference type="EMBL" id="NCJ06827.1"/>
    </source>
</evidence>
<reference evidence="2" key="1">
    <citation type="submission" date="2019-12" db="EMBL/GenBank/DDBJ databases">
        <title>High-Quality draft genome sequences of three cyanobacteria isolated from the limestone walls of the Old Cathedral of Coimbra.</title>
        <authorList>
            <person name="Tiago I."/>
            <person name="Soares F."/>
            <person name="Portugal A."/>
        </authorList>
    </citation>
    <scope>NUCLEOTIDE SEQUENCE [LARGE SCALE GENOMIC DNA]</scope>
    <source>
        <strain evidence="2">C</strain>
    </source>
</reference>
<comment type="caution">
    <text evidence="2">The sequence shown here is derived from an EMBL/GenBank/DDBJ whole genome shotgun (WGS) entry which is preliminary data.</text>
</comment>
<proteinExistence type="predicted"/>
<evidence type="ECO:0000256" key="1">
    <source>
        <dbReference type="SAM" id="MobiDB-lite"/>
    </source>
</evidence>
<feature type="compositionally biased region" description="Polar residues" evidence="1">
    <location>
        <begin position="23"/>
        <end position="32"/>
    </location>
</feature>
<dbReference type="PANTHER" id="PTHR11941:SF54">
    <property type="entry name" value="ENOYL-COA HYDRATASE, MITOCHONDRIAL"/>
    <property type="match status" value="1"/>
</dbReference>
<name>A0A8K1ZZS7_9CYAN</name>